<evidence type="ECO:0000256" key="6">
    <source>
        <dbReference type="PIRSR" id="PIRSR604574-2"/>
    </source>
</evidence>
<dbReference type="GO" id="GO:0035516">
    <property type="term" value="F:broad specificity oxidative DNA demethylase activity"/>
    <property type="evidence" value="ECO:0007669"/>
    <property type="project" value="TreeGrafter"/>
</dbReference>
<comment type="cofactor">
    <cofactor evidence="6">
        <name>Fe(2+)</name>
        <dbReference type="ChEBI" id="CHEBI:29033"/>
    </cofactor>
    <text evidence="6">Binds 1 Fe(2+) ion per subunit.</text>
</comment>
<keyword evidence="3" id="KW-0560">Oxidoreductase</keyword>
<dbReference type="NCBIfam" id="NF011930">
    <property type="entry name" value="PRK15401.1"/>
    <property type="match status" value="1"/>
</dbReference>
<dbReference type="Pfam" id="PF13532">
    <property type="entry name" value="2OG-FeII_Oxy_2"/>
    <property type="match status" value="1"/>
</dbReference>
<organism evidence="8 9">
    <name type="scientific">Lysobacter concretionis Ko07 = DSM 16239</name>
    <dbReference type="NCBI Taxonomy" id="1122185"/>
    <lineage>
        <taxon>Bacteria</taxon>
        <taxon>Pseudomonadati</taxon>
        <taxon>Pseudomonadota</taxon>
        <taxon>Gammaproteobacteria</taxon>
        <taxon>Lysobacterales</taxon>
        <taxon>Lysobacteraceae</taxon>
        <taxon>Novilysobacter</taxon>
    </lineage>
</organism>
<dbReference type="OrthoDB" id="9796932at2"/>
<dbReference type="PANTHER" id="PTHR16557">
    <property type="entry name" value="ALKYLATED DNA REPAIR PROTEIN ALKB-RELATED"/>
    <property type="match status" value="1"/>
</dbReference>
<keyword evidence="9" id="KW-1185">Reference proteome</keyword>
<dbReference type="RefSeq" id="WP_036194503.1">
    <property type="nucleotide sequence ID" value="NZ_AVPS01000007.1"/>
</dbReference>
<protein>
    <submittedName>
        <fullName evidence="8">Alpha-ketoglutarate-dependent dioxygenase</fullName>
    </submittedName>
</protein>
<dbReference type="InterPro" id="IPR027450">
    <property type="entry name" value="AlkB-like"/>
</dbReference>
<name>A0A0A0EMF3_9GAMM</name>
<keyword evidence="4 6" id="KW-0408">Iron</keyword>
<dbReference type="GO" id="GO:0008198">
    <property type="term" value="F:ferrous iron binding"/>
    <property type="evidence" value="ECO:0007669"/>
    <property type="project" value="TreeGrafter"/>
</dbReference>
<feature type="binding site" evidence="5">
    <location>
        <position position="71"/>
    </location>
    <ligand>
        <name>substrate</name>
    </ligand>
</feature>
<dbReference type="EMBL" id="AVPS01000007">
    <property type="protein sequence ID" value="KGM51293.1"/>
    <property type="molecule type" value="Genomic_DNA"/>
</dbReference>
<dbReference type="PROSITE" id="PS51471">
    <property type="entry name" value="FE2OG_OXY"/>
    <property type="match status" value="1"/>
</dbReference>
<feature type="binding site" evidence="6">
    <location>
        <position position="133"/>
    </location>
    <ligand>
        <name>Fe cation</name>
        <dbReference type="ChEBI" id="CHEBI:24875"/>
        <note>catalytic</note>
    </ligand>
</feature>
<evidence type="ECO:0000256" key="2">
    <source>
        <dbReference type="ARBA" id="ARBA00022964"/>
    </source>
</evidence>
<feature type="binding site" evidence="5">
    <location>
        <position position="137"/>
    </location>
    <ligand>
        <name>substrate</name>
    </ligand>
</feature>
<evidence type="ECO:0000313" key="9">
    <source>
        <dbReference type="Proteomes" id="UP000030017"/>
    </source>
</evidence>
<evidence type="ECO:0000256" key="4">
    <source>
        <dbReference type="ARBA" id="ARBA00023004"/>
    </source>
</evidence>
<keyword evidence="1 6" id="KW-0479">Metal-binding</keyword>
<evidence type="ECO:0000259" key="7">
    <source>
        <dbReference type="PROSITE" id="PS51471"/>
    </source>
</evidence>
<feature type="binding site" evidence="5">
    <location>
        <begin position="78"/>
        <end position="80"/>
    </location>
    <ligand>
        <name>substrate</name>
    </ligand>
</feature>
<proteinExistence type="predicted"/>
<feature type="binding site" evidence="6">
    <location>
        <position position="189"/>
    </location>
    <ligand>
        <name>Fe cation</name>
        <dbReference type="ChEBI" id="CHEBI:24875"/>
        <note>catalytic</note>
    </ligand>
</feature>
<feature type="binding site" evidence="5">
    <location>
        <begin position="206"/>
        <end position="212"/>
    </location>
    <ligand>
        <name>2-oxoglutarate</name>
        <dbReference type="ChEBI" id="CHEBI:16810"/>
    </ligand>
</feature>
<dbReference type="SUPFAM" id="SSF51197">
    <property type="entry name" value="Clavaminate synthase-like"/>
    <property type="match status" value="1"/>
</dbReference>
<dbReference type="InterPro" id="IPR004574">
    <property type="entry name" value="Alkb"/>
</dbReference>
<evidence type="ECO:0000256" key="5">
    <source>
        <dbReference type="PIRSR" id="PIRSR604574-1"/>
    </source>
</evidence>
<reference evidence="8 9" key="1">
    <citation type="submission" date="2013-08" db="EMBL/GenBank/DDBJ databases">
        <title>Genome sequencing of Lysobacter.</title>
        <authorList>
            <person name="Zhang S."/>
            <person name="Wang G."/>
        </authorList>
    </citation>
    <scope>NUCLEOTIDE SEQUENCE [LARGE SCALE GENOMIC DNA]</scope>
    <source>
        <strain evidence="8 9">Ko07</strain>
    </source>
</reference>
<dbReference type="GO" id="GO:0035513">
    <property type="term" value="P:oxidative RNA demethylation"/>
    <property type="evidence" value="ECO:0007669"/>
    <property type="project" value="TreeGrafter"/>
</dbReference>
<evidence type="ECO:0000256" key="1">
    <source>
        <dbReference type="ARBA" id="ARBA00022723"/>
    </source>
</evidence>
<keyword evidence="2 8" id="KW-0223">Dioxygenase</keyword>
<dbReference type="InterPro" id="IPR005123">
    <property type="entry name" value="Oxoglu/Fe-dep_dioxygenase_dom"/>
</dbReference>
<evidence type="ECO:0000313" key="8">
    <source>
        <dbReference type="EMBL" id="KGM51293.1"/>
    </source>
</evidence>
<feature type="binding site" evidence="5">
    <location>
        <begin position="122"/>
        <end position="124"/>
    </location>
    <ligand>
        <name>2-oxoglutarate</name>
        <dbReference type="ChEBI" id="CHEBI:16810"/>
    </ligand>
</feature>
<evidence type="ECO:0000256" key="3">
    <source>
        <dbReference type="ARBA" id="ARBA00023002"/>
    </source>
</evidence>
<feature type="binding site" evidence="5">
    <location>
        <position position="163"/>
    </location>
    <ligand>
        <name>substrate</name>
    </ligand>
</feature>
<dbReference type="InterPro" id="IPR037151">
    <property type="entry name" value="AlkB-like_sf"/>
</dbReference>
<dbReference type="eggNOG" id="COG3145">
    <property type="taxonomic scope" value="Bacteria"/>
</dbReference>
<dbReference type="GO" id="GO:0035515">
    <property type="term" value="F:oxidative RNA demethylase activity"/>
    <property type="evidence" value="ECO:0007669"/>
    <property type="project" value="TreeGrafter"/>
</dbReference>
<dbReference type="Proteomes" id="UP000030017">
    <property type="component" value="Unassembled WGS sequence"/>
</dbReference>
<accession>A0A0A0EMF3</accession>
<dbReference type="GO" id="GO:0005737">
    <property type="term" value="C:cytoplasm"/>
    <property type="evidence" value="ECO:0007669"/>
    <property type="project" value="TreeGrafter"/>
</dbReference>
<dbReference type="PANTHER" id="PTHR16557:SF2">
    <property type="entry name" value="NUCLEIC ACID DIOXYGENASE ALKBH1"/>
    <property type="match status" value="1"/>
</dbReference>
<comment type="caution">
    <text evidence="8">The sequence shown here is derived from an EMBL/GenBank/DDBJ whole genome shotgun (WGS) entry which is preliminary data.</text>
</comment>
<gene>
    <name evidence="8" type="ORF">N792_11140</name>
</gene>
<feature type="domain" description="Fe2OG dioxygenase" evidence="7">
    <location>
        <begin position="115"/>
        <end position="215"/>
    </location>
</feature>
<dbReference type="Gene3D" id="2.60.120.590">
    <property type="entry name" value="Alpha-ketoglutarate-dependent dioxygenase AlkB-like"/>
    <property type="match status" value="1"/>
</dbReference>
<dbReference type="AlphaFoldDB" id="A0A0A0EMF3"/>
<feature type="binding site" evidence="6">
    <location>
        <position position="135"/>
    </location>
    <ligand>
        <name>Fe cation</name>
        <dbReference type="ChEBI" id="CHEBI:24875"/>
        <note>catalytic</note>
    </ligand>
</feature>
<sequence length="215" mass="23000">MTTDLFAELQTGTRLPMGEQAWLLHGFALPRMGDLLPALDALLRAAPLRHMTTPGGLAMSVATTSCGVLGWVSDRRGYRYAARDPVSGNDWPAMPPVFAGLARDAAAAAGFDAFAPDSCLINRYVPGTRLTLHQDRDERDFAAPIVSVSLGLPAVFLFGGHARSDKAVHVPLAHGDVAVWGGVDRLRFHGVLPVKPGCHPVMGAQRINLTFRRAG</sequence>